<name>B1ZV79_OPITP</name>
<dbReference type="Pfam" id="PF03860">
    <property type="entry name" value="Csp"/>
    <property type="match status" value="1"/>
</dbReference>
<dbReference type="Gene3D" id="1.20.1270.360">
    <property type="match status" value="1"/>
</dbReference>
<dbReference type="EMBL" id="CP001032">
    <property type="protein sequence ID" value="ACB76746.1"/>
    <property type="molecule type" value="Genomic_DNA"/>
</dbReference>
<dbReference type="PANTHER" id="PTHR37310">
    <property type="entry name" value="CYTOPLASMIC PROTEIN-RELATED"/>
    <property type="match status" value="1"/>
</dbReference>
<gene>
    <name evidence="1" type="ordered locus">Oter_3469</name>
</gene>
<keyword evidence="2" id="KW-1185">Reference proteome</keyword>
<dbReference type="CDD" id="cd08026">
    <property type="entry name" value="DUF326"/>
    <property type="match status" value="1"/>
</dbReference>
<dbReference type="eggNOG" id="ENOG5032SB1">
    <property type="taxonomic scope" value="Bacteria"/>
</dbReference>
<organism evidence="1 2">
    <name type="scientific">Opitutus terrae (strain DSM 11246 / JCM 15787 / PB90-1)</name>
    <dbReference type="NCBI Taxonomy" id="452637"/>
    <lineage>
        <taxon>Bacteria</taxon>
        <taxon>Pseudomonadati</taxon>
        <taxon>Verrucomicrobiota</taxon>
        <taxon>Opitutia</taxon>
        <taxon>Opitutales</taxon>
        <taxon>Opitutaceae</taxon>
        <taxon>Opitutus</taxon>
    </lineage>
</organism>
<evidence type="ECO:0000313" key="2">
    <source>
        <dbReference type="Proteomes" id="UP000007013"/>
    </source>
</evidence>
<dbReference type="RefSeq" id="WP_012376275.1">
    <property type="nucleotide sequence ID" value="NC_010571.1"/>
</dbReference>
<dbReference type="OrthoDB" id="5396211at2"/>
<dbReference type="InterPro" id="IPR005560">
    <property type="entry name" value="Csp_YhjQ"/>
</dbReference>
<proteinExistence type="predicted"/>
<dbReference type="KEGG" id="ote:Oter_3469"/>
<accession>B1ZV79</accession>
<protein>
    <recommendedName>
        <fullName evidence="3">Ferredoxin</fullName>
    </recommendedName>
</protein>
<dbReference type="InterPro" id="IPR044543">
    <property type="entry name" value="YHJQ-like"/>
</dbReference>
<reference evidence="1 2" key="1">
    <citation type="journal article" date="2011" name="J. Bacteriol.">
        <title>Genome sequence of the verrucomicrobium Opitutus terrae PB90-1, an abundant inhabitant of rice paddy soil ecosystems.</title>
        <authorList>
            <person name="van Passel M.W."/>
            <person name="Kant R."/>
            <person name="Palva A."/>
            <person name="Copeland A."/>
            <person name="Lucas S."/>
            <person name="Lapidus A."/>
            <person name="Glavina del Rio T."/>
            <person name="Pitluck S."/>
            <person name="Goltsman E."/>
            <person name="Clum A."/>
            <person name="Sun H."/>
            <person name="Schmutz J."/>
            <person name="Larimer F.W."/>
            <person name="Land M.L."/>
            <person name="Hauser L."/>
            <person name="Kyrpides N."/>
            <person name="Mikhailova N."/>
            <person name="Richardson P.P."/>
            <person name="Janssen P.H."/>
            <person name="de Vos W.M."/>
            <person name="Smidt H."/>
        </authorList>
    </citation>
    <scope>NUCLEOTIDE SEQUENCE [LARGE SCALE GENOMIC DNA]</scope>
    <source>
        <strain evidence="2">DSM 11246 / JCM 15787 / PB90-1</strain>
    </source>
</reference>
<sequence length="156" mass="17348">MKMIETMLRSHPHADLQRSEAYADVLNALALCGQICTSCADACLGETEHLANLRRCIRLNLDCADVCQTTARLIVRQTETPNELIHSQLHACVLACQLCADECETHASMHDHCRVCAETCRHCQERCNFLLGEISASGVEEERADLRPTDSPPLSR</sequence>
<dbReference type="AlphaFoldDB" id="B1ZV79"/>
<dbReference type="Proteomes" id="UP000007013">
    <property type="component" value="Chromosome"/>
</dbReference>
<evidence type="ECO:0008006" key="3">
    <source>
        <dbReference type="Google" id="ProtNLM"/>
    </source>
</evidence>
<evidence type="ECO:0000313" key="1">
    <source>
        <dbReference type="EMBL" id="ACB76746.1"/>
    </source>
</evidence>
<dbReference type="HOGENOM" id="CLU_142273_1_1_0"/>
<dbReference type="PANTHER" id="PTHR37310:SF1">
    <property type="entry name" value="CYTOPLASMIC PROTEIN"/>
    <property type="match status" value="1"/>
</dbReference>
<dbReference type="STRING" id="452637.Oter_3469"/>